<dbReference type="InterPro" id="IPR008183">
    <property type="entry name" value="Aldose_1/G6P_1-epimerase"/>
</dbReference>
<dbReference type="GO" id="GO:0030246">
    <property type="term" value="F:carbohydrate binding"/>
    <property type="evidence" value="ECO:0007669"/>
    <property type="project" value="InterPro"/>
</dbReference>
<keyword evidence="3" id="KW-1185">Reference proteome</keyword>
<name>A0A3N4JYE4_9PEZI</name>
<proteinExistence type="predicted"/>
<evidence type="ECO:0000313" key="2">
    <source>
        <dbReference type="EMBL" id="RPB01141.1"/>
    </source>
</evidence>
<feature type="region of interest" description="Disordered" evidence="1">
    <location>
        <begin position="139"/>
        <end position="171"/>
    </location>
</feature>
<accession>A0A3N4JYE4</accession>
<dbReference type="STRING" id="1336337.A0A3N4JYE4"/>
<feature type="compositionally biased region" description="Pro residues" evidence="1">
    <location>
        <begin position="145"/>
        <end position="154"/>
    </location>
</feature>
<evidence type="ECO:0000256" key="1">
    <source>
        <dbReference type="SAM" id="MobiDB-lite"/>
    </source>
</evidence>
<evidence type="ECO:0000313" key="3">
    <source>
        <dbReference type="Proteomes" id="UP000276215"/>
    </source>
</evidence>
<dbReference type="Proteomes" id="UP000276215">
    <property type="component" value="Unassembled WGS sequence"/>
</dbReference>
<dbReference type="GO" id="GO:0004034">
    <property type="term" value="F:aldose 1-epimerase activity"/>
    <property type="evidence" value="ECO:0007669"/>
    <property type="project" value="TreeGrafter"/>
</dbReference>
<organism evidence="2 3">
    <name type="scientific">Choiromyces venosus 120613-1</name>
    <dbReference type="NCBI Taxonomy" id="1336337"/>
    <lineage>
        <taxon>Eukaryota</taxon>
        <taxon>Fungi</taxon>
        <taxon>Dikarya</taxon>
        <taxon>Ascomycota</taxon>
        <taxon>Pezizomycotina</taxon>
        <taxon>Pezizomycetes</taxon>
        <taxon>Pezizales</taxon>
        <taxon>Tuberaceae</taxon>
        <taxon>Choiromyces</taxon>
    </lineage>
</organism>
<dbReference type="InterPro" id="IPR014718">
    <property type="entry name" value="GH-type_carb-bd"/>
</dbReference>
<sequence>MTSPISENSSPKAQSCKSLRYRTNPAHFGATIGRVANRLKDARIDNLNGGVVLLEANNGPNTLHGGKEGWGLKGWRGPELARDVHHGDENFPGEVEAWVRYSPYEEVEGGGEKAVVLEMEYEAQLVDGAEETVLNSTNHTFAHKSPPPTNPHLPPDSTGIPHSTDISPYPGITPNQTFTLGLTEPDIDDCFILNKDPSSILLDTRPLPLTTFLTTEPAFQFYTGKYVNVVPRADGSPRRVLRAGFCVEPSRYVNAANVEAWRGMTVVKKGEVFGCKIVYRAWKD</sequence>
<protein>
    <submittedName>
        <fullName evidence="2">Galactose mutarotase-like protein</fullName>
    </submittedName>
</protein>
<dbReference type="GO" id="GO:0033499">
    <property type="term" value="P:galactose catabolic process via UDP-galactose, Leloir pathway"/>
    <property type="evidence" value="ECO:0007669"/>
    <property type="project" value="TreeGrafter"/>
</dbReference>
<dbReference type="GO" id="GO:0006006">
    <property type="term" value="P:glucose metabolic process"/>
    <property type="evidence" value="ECO:0007669"/>
    <property type="project" value="TreeGrafter"/>
</dbReference>
<dbReference type="Pfam" id="PF01263">
    <property type="entry name" value="Aldose_epim"/>
    <property type="match status" value="1"/>
</dbReference>
<dbReference type="EMBL" id="ML120375">
    <property type="protein sequence ID" value="RPB01141.1"/>
    <property type="molecule type" value="Genomic_DNA"/>
</dbReference>
<dbReference type="SUPFAM" id="SSF74650">
    <property type="entry name" value="Galactose mutarotase-like"/>
    <property type="match status" value="1"/>
</dbReference>
<dbReference type="PANTHER" id="PTHR10091">
    <property type="entry name" value="ALDOSE-1-EPIMERASE"/>
    <property type="match status" value="1"/>
</dbReference>
<dbReference type="PANTHER" id="PTHR10091:SF0">
    <property type="entry name" value="GALACTOSE MUTAROTASE"/>
    <property type="match status" value="1"/>
</dbReference>
<dbReference type="AlphaFoldDB" id="A0A3N4JYE4"/>
<gene>
    <name evidence="2" type="ORF">L873DRAFT_1834688</name>
</gene>
<dbReference type="Gene3D" id="2.70.98.10">
    <property type="match status" value="1"/>
</dbReference>
<dbReference type="OrthoDB" id="274691at2759"/>
<dbReference type="InterPro" id="IPR011013">
    <property type="entry name" value="Gal_mutarotase_sf_dom"/>
</dbReference>
<reference evidence="2 3" key="1">
    <citation type="journal article" date="2018" name="Nat. Ecol. Evol.">
        <title>Pezizomycetes genomes reveal the molecular basis of ectomycorrhizal truffle lifestyle.</title>
        <authorList>
            <person name="Murat C."/>
            <person name="Payen T."/>
            <person name="Noel B."/>
            <person name="Kuo A."/>
            <person name="Morin E."/>
            <person name="Chen J."/>
            <person name="Kohler A."/>
            <person name="Krizsan K."/>
            <person name="Balestrini R."/>
            <person name="Da Silva C."/>
            <person name="Montanini B."/>
            <person name="Hainaut M."/>
            <person name="Levati E."/>
            <person name="Barry K.W."/>
            <person name="Belfiori B."/>
            <person name="Cichocki N."/>
            <person name="Clum A."/>
            <person name="Dockter R.B."/>
            <person name="Fauchery L."/>
            <person name="Guy J."/>
            <person name="Iotti M."/>
            <person name="Le Tacon F."/>
            <person name="Lindquist E.A."/>
            <person name="Lipzen A."/>
            <person name="Malagnac F."/>
            <person name="Mello A."/>
            <person name="Molinier V."/>
            <person name="Miyauchi S."/>
            <person name="Poulain J."/>
            <person name="Riccioni C."/>
            <person name="Rubini A."/>
            <person name="Sitrit Y."/>
            <person name="Splivallo R."/>
            <person name="Traeger S."/>
            <person name="Wang M."/>
            <person name="Zifcakova L."/>
            <person name="Wipf D."/>
            <person name="Zambonelli A."/>
            <person name="Paolocci F."/>
            <person name="Nowrousian M."/>
            <person name="Ottonello S."/>
            <person name="Baldrian P."/>
            <person name="Spatafora J.W."/>
            <person name="Henrissat B."/>
            <person name="Nagy L.G."/>
            <person name="Aury J.M."/>
            <person name="Wincker P."/>
            <person name="Grigoriev I.V."/>
            <person name="Bonfante P."/>
            <person name="Martin F.M."/>
        </authorList>
    </citation>
    <scope>NUCLEOTIDE SEQUENCE [LARGE SCALE GENOMIC DNA]</scope>
    <source>
        <strain evidence="2 3">120613-1</strain>
    </source>
</reference>